<evidence type="ECO:0000256" key="5">
    <source>
        <dbReference type="ARBA" id="ARBA00022691"/>
    </source>
</evidence>
<comment type="similarity">
    <text evidence="10">Belongs to the DPH1/DPH2 family.</text>
</comment>
<evidence type="ECO:0000256" key="1">
    <source>
        <dbReference type="ARBA" id="ARBA00001966"/>
    </source>
</evidence>
<evidence type="ECO:0000313" key="11">
    <source>
        <dbReference type="EMBL" id="OUJ18165.1"/>
    </source>
</evidence>
<evidence type="ECO:0000256" key="7">
    <source>
        <dbReference type="ARBA" id="ARBA00023004"/>
    </source>
</evidence>
<evidence type="ECO:0000256" key="4">
    <source>
        <dbReference type="ARBA" id="ARBA00022679"/>
    </source>
</evidence>
<dbReference type="GO" id="GO:0046872">
    <property type="term" value="F:metal ion binding"/>
    <property type="evidence" value="ECO:0007669"/>
    <property type="project" value="UniProtKB-KW"/>
</dbReference>
<reference evidence="11 12" key="1">
    <citation type="submission" date="2016-12" db="EMBL/GenBank/DDBJ databases">
        <title>Discovery of methanogenic haloarchaea.</title>
        <authorList>
            <person name="Sorokin D.Y."/>
            <person name="Makarova K.S."/>
            <person name="Abbas B."/>
            <person name="Ferrer M."/>
            <person name="Golyshin P.N."/>
        </authorList>
    </citation>
    <scope>NUCLEOTIDE SEQUENCE [LARGE SCALE GENOMIC DNA]</scope>
    <source>
        <strain evidence="11">AMET1</strain>
    </source>
</reference>
<dbReference type="Gene3D" id="3.40.50.11860">
    <property type="entry name" value="Diphthamide synthesis DPH1/DPH2 domain 3"/>
    <property type="match status" value="1"/>
</dbReference>
<keyword evidence="12" id="KW-1185">Reference proteome</keyword>
<dbReference type="OrthoDB" id="314at2157"/>
<dbReference type="AlphaFoldDB" id="A0A1Y3GFC5"/>
<sequence length="327" mass="37274">MTHNIPINQIIETIKQRQPNLVSIQLPEGLKRKAQKLSETIEEKTNTHTLISGDPCYGACDIEDWELKKLGVDLIIHLGHSEIPLNTEIEVVYYDIQLETDLNNLITQVTKKLDKKVGLITTIQHHHLLQDIKQKLSENNIKTAIGHGDNAIAKPGQVLGCNFSATDIDVDQYLYIGTGNFHPTGVAYSTNKPVIILDPEKQEIREIKDTENFQKKRYATIAKAQKASTIGVILGTKTGQTRKKLAIQIKERLKKEEYKATVITMEEVTPNRLLQLGYDAYINTGCPRITYDDQKRYRKPILTPNEHEILVGDRDWSDLKFDEIRRK</sequence>
<dbReference type="InterPro" id="IPR042265">
    <property type="entry name" value="DPH1/DPH2_3"/>
</dbReference>
<protein>
    <recommendedName>
        <fullName evidence="3 10">2-(3-amino-3-carboxypropyl)histidine synthase</fullName>
        <ecNumber evidence="3 10">2.5.1.108</ecNumber>
    </recommendedName>
</protein>
<dbReference type="EC" id="2.5.1.108" evidence="3 10"/>
<dbReference type="Proteomes" id="UP000195137">
    <property type="component" value="Unassembled WGS sequence"/>
</dbReference>
<name>A0A1Y3GFC5_9EURY</name>
<proteinExistence type="inferred from homology"/>
<dbReference type="EMBL" id="MRZU01000004">
    <property type="protein sequence ID" value="OUJ18165.1"/>
    <property type="molecule type" value="Genomic_DNA"/>
</dbReference>
<comment type="caution">
    <text evidence="11">The sequence shown here is derived from an EMBL/GenBank/DDBJ whole genome shotgun (WGS) entry which is preliminary data.</text>
</comment>
<evidence type="ECO:0000256" key="3">
    <source>
        <dbReference type="ARBA" id="ARBA00012221"/>
    </source>
</evidence>
<evidence type="ECO:0000256" key="10">
    <source>
        <dbReference type="PIRNR" id="PIRNR004967"/>
    </source>
</evidence>
<dbReference type="Gene3D" id="3.40.50.11850">
    <property type="entry name" value="Diphthamide synthesis DPH1/DPH2 domain 2"/>
    <property type="match status" value="1"/>
</dbReference>
<dbReference type="NCBIfam" id="TIGR00322">
    <property type="entry name" value="diphth2_R"/>
    <property type="match status" value="1"/>
</dbReference>
<dbReference type="InterPro" id="IPR042264">
    <property type="entry name" value="DPH1/DPH2_2"/>
</dbReference>
<dbReference type="SFLD" id="SFLDG01121">
    <property type="entry name" value="Diphthamide_biosynthesis"/>
    <property type="match status" value="1"/>
</dbReference>
<dbReference type="GO" id="GO:0090560">
    <property type="term" value="F:2-(3-amino-3-carboxypropyl)histidine synthase activity"/>
    <property type="evidence" value="ECO:0007669"/>
    <property type="project" value="UniProtKB-UniRule"/>
</dbReference>
<dbReference type="InterPro" id="IPR016435">
    <property type="entry name" value="DPH1/DPH2"/>
</dbReference>
<dbReference type="PANTHER" id="PTHR10762">
    <property type="entry name" value="DIPHTHAMIDE BIOSYNTHESIS PROTEIN"/>
    <property type="match status" value="1"/>
</dbReference>
<dbReference type="Gene3D" id="3.40.50.11840">
    <property type="entry name" value="Diphthamide synthesis DPH1/DPH2 domain 1"/>
    <property type="match status" value="1"/>
</dbReference>
<dbReference type="GO" id="GO:0051539">
    <property type="term" value="F:4 iron, 4 sulfur cluster binding"/>
    <property type="evidence" value="ECO:0007669"/>
    <property type="project" value="UniProtKB-UniRule"/>
</dbReference>
<keyword evidence="4 10" id="KW-0808">Transferase</keyword>
<dbReference type="RefSeq" id="WP_086637459.1">
    <property type="nucleotide sequence ID" value="NZ_MRZU01000004.1"/>
</dbReference>
<comment type="function">
    <text evidence="10">Catalyzes the first step of diphthamide biosynthesis, i.e. the transfer of the 3-amino-3-carboxypropyl group from S-adenosyl-L-methionine (SAM) to the C2 position of the imidazole ring of the target histidine residue in translation elongation factor 2 (EF-2).</text>
</comment>
<comment type="catalytic activity">
    <reaction evidence="9 10">
        <text>L-histidyl-[translation elongation factor 2] + S-adenosyl-L-methionine = 2-[(3S)-amino-3-carboxypropyl]-L-histidyl-[translation elongation factor 2] + S-methyl-5'-thioadenosine + H(+)</text>
        <dbReference type="Rhea" id="RHEA:36783"/>
        <dbReference type="Rhea" id="RHEA-COMP:9748"/>
        <dbReference type="Rhea" id="RHEA-COMP:9749"/>
        <dbReference type="ChEBI" id="CHEBI:15378"/>
        <dbReference type="ChEBI" id="CHEBI:17509"/>
        <dbReference type="ChEBI" id="CHEBI:29979"/>
        <dbReference type="ChEBI" id="CHEBI:59789"/>
        <dbReference type="ChEBI" id="CHEBI:73995"/>
        <dbReference type="EC" id="2.5.1.108"/>
    </reaction>
</comment>
<keyword evidence="5 10" id="KW-0949">S-adenosyl-L-methionine</keyword>
<dbReference type="InterPro" id="IPR035435">
    <property type="entry name" value="DPH1/DPH2_euk_archaea"/>
</dbReference>
<evidence type="ECO:0000256" key="6">
    <source>
        <dbReference type="ARBA" id="ARBA00022723"/>
    </source>
</evidence>
<comment type="cofactor">
    <cofactor evidence="1 10">
        <name>[4Fe-4S] cluster</name>
        <dbReference type="ChEBI" id="CHEBI:49883"/>
    </cofactor>
</comment>
<dbReference type="Pfam" id="PF01866">
    <property type="entry name" value="Diphthamide_syn"/>
    <property type="match status" value="1"/>
</dbReference>
<keyword evidence="10" id="KW-0004">4Fe-4S</keyword>
<dbReference type="InterPro" id="IPR022428">
    <property type="entry name" value="Dph2_arc"/>
</dbReference>
<keyword evidence="8 10" id="KW-0411">Iron-sulfur</keyword>
<dbReference type="NCBIfam" id="TIGR03682">
    <property type="entry name" value="arCOG04112"/>
    <property type="match status" value="1"/>
</dbReference>
<dbReference type="InterPro" id="IPR042263">
    <property type="entry name" value="DPH1/DPH2_1"/>
</dbReference>
<keyword evidence="6 10" id="KW-0479">Metal-binding</keyword>
<keyword evidence="7 10" id="KW-0408">Iron</keyword>
<evidence type="ECO:0000256" key="8">
    <source>
        <dbReference type="ARBA" id="ARBA00023014"/>
    </source>
</evidence>
<dbReference type="PANTHER" id="PTHR10762:SF1">
    <property type="entry name" value="2-(3-AMINO-3-CARBOXYPROPYL)HISTIDINE SYNTHASE SUBUNIT 1"/>
    <property type="match status" value="1"/>
</dbReference>
<evidence type="ECO:0000256" key="2">
    <source>
        <dbReference type="ARBA" id="ARBA00005156"/>
    </source>
</evidence>
<comment type="pathway">
    <text evidence="2 10">Protein modification; peptidyl-diphthamide biosynthesis.</text>
</comment>
<dbReference type="UniPathway" id="UPA00559"/>
<accession>A0A1Y3GFC5</accession>
<dbReference type="SFLD" id="SFLDS00032">
    <property type="entry name" value="Radical_SAM_3-amino-3-carboxyp"/>
    <property type="match status" value="1"/>
</dbReference>
<dbReference type="FunFam" id="3.40.50.11860:FF:000001">
    <property type="entry name" value="2-(3-amino-3-carboxypropyl)histidine synthase subunit 2"/>
    <property type="match status" value="1"/>
</dbReference>
<gene>
    <name evidence="11" type="ORF">AMET1_1068</name>
</gene>
<dbReference type="GO" id="GO:0017183">
    <property type="term" value="P:protein histidyl modification to diphthamide"/>
    <property type="evidence" value="ECO:0007669"/>
    <property type="project" value="UniProtKB-UniRule"/>
</dbReference>
<evidence type="ECO:0000313" key="12">
    <source>
        <dbReference type="Proteomes" id="UP000195137"/>
    </source>
</evidence>
<evidence type="ECO:0000256" key="9">
    <source>
        <dbReference type="ARBA" id="ARBA00048403"/>
    </source>
</evidence>
<organism evidence="11 12">
    <name type="scientific">Methanonatronarchaeum thermophilum</name>
    <dbReference type="NCBI Taxonomy" id="1927129"/>
    <lineage>
        <taxon>Archaea</taxon>
        <taxon>Methanobacteriati</taxon>
        <taxon>Methanobacteriota</taxon>
        <taxon>Methanonatronarchaeia</taxon>
        <taxon>Methanonatronarchaeales</taxon>
        <taxon>Methanonatronarchaeaceae</taxon>
        <taxon>Methanonatronarchaeum</taxon>
    </lineage>
</organism>
<dbReference type="PIRSF" id="PIRSF004967">
    <property type="entry name" value="DPH1"/>
    <property type="match status" value="1"/>
</dbReference>